<gene>
    <name evidence="2" type="ORF">DGAL_LOCUS4249</name>
</gene>
<dbReference type="OrthoDB" id="6593154at2759"/>
<evidence type="ECO:0000313" key="2">
    <source>
        <dbReference type="EMBL" id="CAH0101877.1"/>
    </source>
</evidence>
<protein>
    <recommendedName>
        <fullName evidence="1">Death domain-containing protein</fullName>
    </recommendedName>
</protein>
<name>A0A8J2RCS9_9CRUS</name>
<dbReference type="Proteomes" id="UP000789390">
    <property type="component" value="Unassembled WGS sequence"/>
</dbReference>
<dbReference type="GO" id="GO:0007165">
    <property type="term" value="P:signal transduction"/>
    <property type="evidence" value="ECO:0007669"/>
    <property type="project" value="InterPro"/>
</dbReference>
<proteinExistence type="predicted"/>
<dbReference type="Pfam" id="PF00531">
    <property type="entry name" value="Death"/>
    <property type="match status" value="1"/>
</dbReference>
<dbReference type="Gene3D" id="1.10.533.10">
    <property type="entry name" value="Death Domain, Fas"/>
    <property type="match status" value="1"/>
</dbReference>
<reference evidence="2" key="1">
    <citation type="submission" date="2021-11" db="EMBL/GenBank/DDBJ databases">
        <authorList>
            <person name="Schell T."/>
        </authorList>
    </citation>
    <scope>NUCLEOTIDE SEQUENCE</scope>
    <source>
        <strain evidence="2">M5</strain>
    </source>
</reference>
<dbReference type="AlphaFoldDB" id="A0A8J2RCS9"/>
<comment type="caution">
    <text evidence="2">The sequence shown here is derived from an EMBL/GenBank/DDBJ whole genome shotgun (WGS) entry which is preliminary data.</text>
</comment>
<feature type="domain" description="Death" evidence="1">
    <location>
        <begin position="71"/>
        <end position="137"/>
    </location>
</feature>
<organism evidence="2 3">
    <name type="scientific">Daphnia galeata</name>
    <dbReference type="NCBI Taxonomy" id="27404"/>
    <lineage>
        <taxon>Eukaryota</taxon>
        <taxon>Metazoa</taxon>
        <taxon>Ecdysozoa</taxon>
        <taxon>Arthropoda</taxon>
        <taxon>Crustacea</taxon>
        <taxon>Branchiopoda</taxon>
        <taxon>Diplostraca</taxon>
        <taxon>Cladocera</taxon>
        <taxon>Anomopoda</taxon>
        <taxon>Daphniidae</taxon>
        <taxon>Daphnia</taxon>
    </lineage>
</organism>
<dbReference type="InterPro" id="IPR011029">
    <property type="entry name" value="DEATH-like_dom_sf"/>
</dbReference>
<dbReference type="InterPro" id="IPR000488">
    <property type="entry name" value="Death_dom"/>
</dbReference>
<dbReference type="EMBL" id="CAKKLH010000068">
    <property type="protein sequence ID" value="CAH0101877.1"/>
    <property type="molecule type" value="Genomic_DNA"/>
</dbReference>
<accession>A0A8J2RCS9</accession>
<sequence>MRNPALDQELEDIRKTDVPGPPDLTKCLIDWLTKSANYSIKKFTSDNQIGWDILHVIARFIDGTPVGSNGDWKHLAGLLGLHIHDIIRIENFSTIKGATLEVLSQFALNNHATVSKLLEALSIMERHDILYAISEKLEALLNPFATSIQEKVPLNSYATSNQPNELDNEMDSGMAFSISGEADPENLKSVTLGSSPSLPIENNFQKESEKKKMKYSKTVLLTFTQDGYEIAQQVARQIRSLNLGFGVLILEENRDELEFCGEKVDYIIPIITEEYLWQSWNDGWKWSLWCLRGKNYVPVNQVVDFRANEVEKQVSESICLIAHI</sequence>
<dbReference type="PROSITE" id="PS50017">
    <property type="entry name" value="DEATH_DOMAIN"/>
    <property type="match status" value="1"/>
</dbReference>
<dbReference type="SUPFAM" id="SSF47986">
    <property type="entry name" value="DEATH domain"/>
    <property type="match status" value="1"/>
</dbReference>
<evidence type="ECO:0000313" key="3">
    <source>
        <dbReference type="Proteomes" id="UP000789390"/>
    </source>
</evidence>
<evidence type="ECO:0000259" key="1">
    <source>
        <dbReference type="PROSITE" id="PS50017"/>
    </source>
</evidence>
<keyword evidence="3" id="KW-1185">Reference proteome</keyword>